<accession>A0A315XTD3</accession>
<dbReference type="RefSeq" id="WP_116591021.1">
    <property type="nucleotide sequence ID" value="NZ_MZGS01000005.1"/>
</dbReference>
<protein>
    <submittedName>
        <fullName evidence="1">Uncharacterized protein</fullName>
    </submittedName>
</protein>
<dbReference type="Proteomes" id="UP000251717">
    <property type="component" value="Unassembled WGS sequence"/>
</dbReference>
<gene>
    <name evidence="1" type="ORF">MBBTH_00220</name>
</gene>
<comment type="caution">
    <text evidence="1">The sequence shown here is derived from an EMBL/GenBank/DDBJ whole genome shotgun (WGS) entry which is preliminary data.</text>
</comment>
<sequence length="80" mass="9309">MNKLLFSYNDILVEDSRLPVDFGETQAQKDLNQFKENLIDVFNSDDDVFEKRTREALARVESSDDVGMSKSQFLDELDSW</sequence>
<dbReference type="AlphaFoldDB" id="A0A315XTD3"/>
<evidence type="ECO:0000313" key="1">
    <source>
        <dbReference type="EMBL" id="PWB88389.1"/>
    </source>
</evidence>
<reference evidence="1 2" key="1">
    <citation type="submission" date="2017-03" db="EMBL/GenBank/DDBJ databases">
        <title>Genome sequence of Methanobrevibacter thaueri.</title>
        <authorList>
            <person name="Poehlein A."/>
            <person name="Seedorf H."/>
            <person name="Daniel R."/>
        </authorList>
    </citation>
    <scope>NUCLEOTIDE SEQUENCE [LARGE SCALE GENOMIC DNA]</scope>
    <source>
        <strain evidence="1 2">DSM 11995</strain>
    </source>
</reference>
<keyword evidence="2" id="KW-1185">Reference proteome</keyword>
<organism evidence="1 2">
    <name type="scientific">Methanobrevibacter thaueri</name>
    <dbReference type="NCBI Taxonomy" id="190975"/>
    <lineage>
        <taxon>Archaea</taxon>
        <taxon>Methanobacteriati</taxon>
        <taxon>Methanobacteriota</taxon>
        <taxon>Methanomada group</taxon>
        <taxon>Methanobacteria</taxon>
        <taxon>Methanobacteriales</taxon>
        <taxon>Methanobacteriaceae</taxon>
        <taxon>Methanobrevibacter</taxon>
    </lineage>
</organism>
<proteinExistence type="predicted"/>
<name>A0A315XTD3_9EURY</name>
<evidence type="ECO:0000313" key="2">
    <source>
        <dbReference type="Proteomes" id="UP000251717"/>
    </source>
</evidence>
<dbReference type="EMBL" id="MZGS01000005">
    <property type="protein sequence ID" value="PWB88389.1"/>
    <property type="molecule type" value="Genomic_DNA"/>
</dbReference>